<feature type="compositionally biased region" description="Low complexity" evidence="3">
    <location>
        <begin position="11"/>
        <end position="23"/>
    </location>
</feature>
<comment type="similarity">
    <text evidence="1 2">Belongs to the pirin family.</text>
</comment>
<dbReference type="Pfam" id="PF05726">
    <property type="entry name" value="Pirin_C"/>
    <property type="match status" value="1"/>
</dbReference>
<dbReference type="CDD" id="cd02909">
    <property type="entry name" value="cupin_pirin_N"/>
    <property type="match status" value="1"/>
</dbReference>
<sequence>MSGPLERDEAATATSPAAGPGRAGVELFRGRATEVGGVPVTRLLPQRARRSVGPWCFLDLLGPVSPGPGRPGLAVPPHPHCGLQTVTWLLHGEVLHRDSLGSEQVVRPGELSLMTAGHGVAHAEEPTGRALPRLQGAQLWIAQPAATAGGAADFERHVDLPVLALPGGGQARVLVGELAGARSPARRDTPHLGAELQLPAGSLRLPVRAADEHGLCLLAGGPLRLGPHRLEPGVLAVWPPGRDVVTVEAERPAVVLLLGGPPFEEPLVMWWNFVGRSREELAEARRAWEAGEPRFGPVRSGLPRLVAPPLPWDTAR</sequence>
<keyword evidence="7" id="KW-1185">Reference proteome</keyword>
<dbReference type="SUPFAM" id="SSF51182">
    <property type="entry name" value="RmlC-like cupins"/>
    <property type="match status" value="1"/>
</dbReference>
<dbReference type="Pfam" id="PF02678">
    <property type="entry name" value="Pirin"/>
    <property type="match status" value="1"/>
</dbReference>
<dbReference type="RefSeq" id="WP_377789291.1">
    <property type="nucleotide sequence ID" value="NZ_JBHLYQ010000059.1"/>
</dbReference>
<dbReference type="Gene3D" id="2.60.120.10">
    <property type="entry name" value="Jelly Rolls"/>
    <property type="match status" value="2"/>
</dbReference>
<evidence type="ECO:0000313" key="6">
    <source>
        <dbReference type="EMBL" id="MFC0081948.1"/>
    </source>
</evidence>
<dbReference type="PANTHER" id="PTHR13903">
    <property type="entry name" value="PIRIN-RELATED"/>
    <property type="match status" value="1"/>
</dbReference>
<dbReference type="InterPro" id="IPR014710">
    <property type="entry name" value="RmlC-like_jellyroll"/>
</dbReference>
<evidence type="ECO:0000313" key="7">
    <source>
        <dbReference type="Proteomes" id="UP001589788"/>
    </source>
</evidence>
<dbReference type="InterPro" id="IPR003829">
    <property type="entry name" value="Pirin_N_dom"/>
</dbReference>
<proteinExistence type="inferred from homology"/>
<organism evidence="6 7">
    <name type="scientific">Aciditerrimonas ferrireducens</name>
    <dbReference type="NCBI Taxonomy" id="667306"/>
    <lineage>
        <taxon>Bacteria</taxon>
        <taxon>Bacillati</taxon>
        <taxon>Actinomycetota</taxon>
        <taxon>Acidimicrobiia</taxon>
        <taxon>Acidimicrobiales</taxon>
        <taxon>Acidimicrobiaceae</taxon>
        <taxon>Aciditerrimonas</taxon>
    </lineage>
</organism>
<dbReference type="InterPro" id="IPR008778">
    <property type="entry name" value="Pirin_C_dom"/>
</dbReference>
<protein>
    <submittedName>
        <fullName evidence="6">Pirin family protein</fullName>
    </submittedName>
</protein>
<dbReference type="InterPro" id="IPR012093">
    <property type="entry name" value="Pirin"/>
</dbReference>
<evidence type="ECO:0000256" key="1">
    <source>
        <dbReference type="ARBA" id="ARBA00008416"/>
    </source>
</evidence>
<dbReference type="EMBL" id="JBHLYQ010000059">
    <property type="protein sequence ID" value="MFC0081948.1"/>
    <property type="molecule type" value="Genomic_DNA"/>
</dbReference>
<accession>A0ABV6C2M7</accession>
<feature type="compositionally biased region" description="Basic and acidic residues" evidence="3">
    <location>
        <begin position="1"/>
        <end position="10"/>
    </location>
</feature>
<feature type="region of interest" description="Disordered" evidence="3">
    <location>
        <begin position="1"/>
        <end position="23"/>
    </location>
</feature>
<dbReference type="PIRSF" id="PIRSF006232">
    <property type="entry name" value="Pirin"/>
    <property type="match status" value="1"/>
</dbReference>
<evidence type="ECO:0000256" key="2">
    <source>
        <dbReference type="RuleBase" id="RU003457"/>
    </source>
</evidence>
<evidence type="ECO:0000259" key="4">
    <source>
        <dbReference type="Pfam" id="PF02678"/>
    </source>
</evidence>
<name>A0ABV6C2M7_9ACTN</name>
<comment type="caution">
    <text evidence="6">The sequence shown here is derived from an EMBL/GenBank/DDBJ whole genome shotgun (WGS) entry which is preliminary data.</text>
</comment>
<evidence type="ECO:0000259" key="5">
    <source>
        <dbReference type="Pfam" id="PF05726"/>
    </source>
</evidence>
<feature type="domain" description="Pirin C-terminal" evidence="5">
    <location>
        <begin position="202"/>
        <end position="291"/>
    </location>
</feature>
<dbReference type="Proteomes" id="UP001589788">
    <property type="component" value="Unassembled WGS sequence"/>
</dbReference>
<dbReference type="PANTHER" id="PTHR13903:SF8">
    <property type="entry name" value="PIRIN"/>
    <property type="match status" value="1"/>
</dbReference>
<evidence type="ECO:0000256" key="3">
    <source>
        <dbReference type="SAM" id="MobiDB-lite"/>
    </source>
</evidence>
<reference evidence="6 7" key="1">
    <citation type="submission" date="2024-09" db="EMBL/GenBank/DDBJ databases">
        <authorList>
            <person name="Sun Q."/>
            <person name="Mori K."/>
        </authorList>
    </citation>
    <scope>NUCLEOTIDE SEQUENCE [LARGE SCALE GENOMIC DNA]</scope>
    <source>
        <strain evidence="6 7">JCM 15389</strain>
    </source>
</reference>
<dbReference type="InterPro" id="IPR011051">
    <property type="entry name" value="RmlC_Cupin_sf"/>
</dbReference>
<feature type="domain" description="Pirin N-terminal" evidence="4">
    <location>
        <begin position="40"/>
        <end position="141"/>
    </location>
</feature>
<gene>
    <name evidence="6" type="ORF">ACFFRE_07280</name>
</gene>